<feature type="region of interest" description="Disordered" evidence="2">
    <location>
        <begin position="145"/>
        <end position="183"/>
    </location>
</feature>
<dbReference type="PANTHER" id="PTHR33768:SF6">
    <property type="entry name" value="SI:CH211-284K5.2"/>
    <property type="match status" value="1"/>
</dbReference>
<dbReference type="RefSeq" id="XP_040018194.1">
    <property type="nucleotide sequence ID" value="XM_040162260.1"/>
</dbReference>
<reference evidence="3" key="2">
    <citation type="submission" date="2025-08" db="UniProtKB">
        <authorList>
            <consortium name="Ensembl"/>
        </authorList>
    </citation>
    <scope>IDENTIFICATION</scope>
</reference>
<accession>A0AAQ4PIS8</accession>
<organism evidence="3 4">
    <name type="scientific">Gasterosteus aculeatus aculeatus</name>
    <name type="common">three-spined stickleback</name>
    <dbReference type="NCBI Taxonomy" id="481459"/>
    <lineage>
        <taxon>Eukaryota</taxon>
        <taxon>Metazoa</taxon>
        <taxon>Chordata</taxon>
        <taxon>Craniata</taxon>
        <taxon>Vertebrata</taxon>
        <taxon>Euteleostomi</taxon>
        <taxon>Actinopterygii</taxon>
        <taxon>Neopterygii</taxon>
        <taxon>Teleostei</taxon>
        <taxon>Neoteleostei</taxon>
        <taxon>Acanthomorphata</taxon>
        <taxon>Eupercaria</taxon>
        <taxon>Perciformes</taxon>
        <taxon>Cottioidei</taxon>
        <taxon>Gasterosteales</taxon>
        <taxon>Gasterosteidae</taxon>
        <taxon>Gasterosteus</taxon>
    </lineage>
</organism>
<dbReference type="GeneTree" id="ENSGT00940000164099"/>
<evidence type="ECO:0000256" key="2">
    <source>
        <dbReference type="SAM" id="MobiDB-lite"/>
    </source>
</evidence>
<dbReference type="AlphaFoldDB" id="A0AAQ4PIS8"/>
<evidence type="ECO:0000313" key="4">
    <source>
        <dbReference type="Proteomes" id="UP000007635"/>
    </source>
</evidence>
<dbReference type="PANTHER" id="PTHR33768">
    <property type="entry name" value="MIP11318P"/>
    <property type="match status" value="1"/>
</dbReference>
<proteinExistence type="inferred from homology"/>
<dbReference type="Ensembl" id="ENSGACT00000070712.1">
    <property type="protein sequence ID" value="ENSGACP00000037681.1"/>
    <property type="gene ID" value="ENSGACG00000025666.1"/>
</dbReference>
<reference evidence="3 4" key="1">
    <citation type="journal article" date="2021" name="G3 (Bethesda)">
        <title>Improved contiguity of the threespine stickleback genome using long-read sequencing.</title>
        <authorList>
            <person name="Nath S."/>
            <person name="Shaw D.E."/>
            <person name="White M.A."/>
        </authorList>
    </citation>
    <scope>NUCLEOTIDE SEQUENCE [LARGE SCALE GENOMIC DNA]</scope>
    <source>
        <strain evidence="3 4">Lake Benthic</strain>
    </source>
</reference>
<reference evidence="3" key="3">
    <citation type="submission" date="2025-09" db="UniProtKB">
        <authorList>
            <consortium name="Ensembl"/>
        </authorList>
    </citation>
    <scope>IDENTIFICATION</scope>
</reference>
<evidence type="ECO:0000313" key="3">
    <source>
        <dbReference type="Ensembl" id="ENSGACP00000037681.1"/>
    </source>
</evidence>
<evidence type="ECO:0000256" key="1">
    <source>
        <dbReference type="ARBA" id="ARBA00008315"/>
    </source>
</evidence>
<comment type="similarity">
    <text evidence="1">Belongs to the CFAP97 family.</text>
</comment>
<feature type="compositionally biased region" description="Basic and acidic residues" evidence="2">
    <location>
        <begin position="145"/>
        <end position="155"/>
    </location>
</feature>
<protein>
    <submittedName>
        <fullName evidence="3">Uncharacterized protein</fullName>
    </submittedName>
</protein>
<dbReference type="Proteomes" id="UP000007635">
    <property type="component" value="Chromosome XIX"/>
</dbReference>
<sequence length="183" mass="21770">MHRSYQPLKPVTNRYLQQRWDLNQYEHHRRKVSSTLPVVDNKGMRTPAHIQLKLKKLPDDRQSIIDRDNRLLASKLANIVCSEGLVDHWNQYSLKSLNGDKRREELLLVGHQNLAIHRRITSCQSDYRRQIWWDDWERTQRRRDDISQHPRELAGKQRKVKFAATTTEKPGTQKNSSKCPQRS</sequence>
<feature type="compositionally biased region" description="Polar residues" evidence="2">
    <location>
        <begin position="164"/>
        <end position="183"/>
    </location>
</feature>
<dbReference type="InterPro" id="IPR029488">
    <property type="entry name" value="Hmw/CFAP97"/>
</dbReference>
<dbReference type="GeneID" id="120808917"/>
<keyword evidence="4" id="KW-1185">Reference proteome</keyword>
<dbReference type="InterPro" id="IPR038792">
    <property type="entry name" value="CFAP97D1/2"/>
</dbReference>
<name>A0AAQ4PIS8_GASAC</name>
<dbReference type="Pfam" id="PF13879">
    <property type="entry name" value="Hmw_CFAP97"/>
    <property type="match status" value="1"/>
</dbReference>
<dbReference type="KEGG" id="gat:120808917"/>